<evidence type="ECO:0000256" key="3">
    <source>
        <dbReference type="ARBA" id="ARBA00022676"/>
    </source>
</evidence>
<evidence type="ECO:0000313" key="10">
    <source>
        <dbReference type="EMBL" id="QDV35940.1"/>
    </source>
</evidence>
<dbReference type="GO" id="GO:0005886">
    <property type="term" value="C:plasma membrane"/>
    <property type="evidence" value="ECO:0007669"/>
    <property type="project" value="UniProtKB-SubCell"/>
</dbReference>
<evidence type="ECO:0000313" key="11">
    <source>
        <dbReference type="Proteomes" id="UP000317835"/>
    </source>
</evidence>
<keyword evidence="4" id="KW-0808">Transferase</keyword>
<comment type="subcellular location">
    <subcellularLocation>
        <location evidence="1">Cell membrane</location>
        <topology evidence="1">Multi-pass membrane protein</topology>
    </subcellularLocation>
</comment>
<accession>A0A518H516</accession>
<dbReference type="KEGG" id="tpla:ElP_38490"/>
<feature type="transmembrane region" description="Helical" evidence="9">
    <location>
        <begin position="419"/>
        <end position="437"/>
    </location>
</feature>
<keyword evidence="6 9" id="KW-1133">Transmembrane helix</keyword>
<protein>
    <submittedName>
        <fullName evidence="10">Uncharacterized protein</fullName>
    </submittedName>
</protein>
<sequence>MLDLGFTLLLASWSAAVGLALLRRLGPRPEYPADALGLAITLGLGTLATAALGLAQFGRLGPEGLLTVLGLGLVGVIWSRSATVLDPAPGQPYPAPRERGAGRGEGASPEADRPDNPVRRHGLHPLDLVFDASLIVILVGSLLTALAPPTDGDALCYHLQVPKLFLGDGSASFDPDLHETVYPLVTELLYAVALAFRGPVACRLVQWTLGIAFALNVASLARPFLGDRARWAATIALGVPAVSNGMGAPLNDVALATFGTAALVAWCRWLDRPTPGAAALAGVLAGLAMGVKYPALVWAGVIGLGMVLAARPGRLPVRSALAHAALFGGVAALIGGCWYLRAYLATGNPVHPFFRDVFGSGFDVVLTPDKRPMDPTPWNVLTALVPMTLDPNRFDSFAHQFGPAFLLFLPAMLLRRPPARLAAIVAVSYAFVVLCLTQRQSMRFVLLAVGPMSVAVAWLALGWRERRGIAPRLLLSGLALVLAFEATIAASRARHGLAAAIGLESHDEFLSRREPTYRVGRWIDDHLPEHARIVGQDHRGFYLSRPYTMEKAHRRRTGLGTRGESPDQVVTHLVGRGFTHLLLCPPVPEDAVEFDPELGRLLAPWLDGRVPLHAESITDPDGVTRRYALYDLHDPSPIASAPDRDPLQ</sequence>
<dbReference type="RefSeq" id="WP_145271880.1">
    <property type="nucleotide sequence ID" value="NZ_CP036426.1"/>
</dbReference>
<feature type="transmembrane region" description="Helical" evidence="9">
    <location>
        <begin position="253"/>
        <end position="270"/>
    </location>
</feature>
<keyword evidence="11" id="KW-1185">Reference proteome</keyword>
<dbReference type="AlphaFoldDB" id="A0A518H516"/>
<keyword evidence="2" id="KW-1003">Cell membrane</keyword>
<feature type="region of interest" description="Disordered" evidence="8">
    <location>
        <begin position="88"/>
        <end position="118"/>
    </location>
</feature>
<dbReference type="GO" id="GO:0009103">
    <property type="term" value="P:lipopolysaccharide biosynthetic process"/>
    <property type="evidence" value="ECO:0007669"/>
    <property type="project" value="UniProtKB-ARBA"/>
</dbReference>
<feature type="transmembrane region" description="Helical" evidence="9">
    <location>
        <begin position="204"/>
        <end position="221"/>
    </location>
</feature>
<feature type="transmembrane region" description="Helical" evidence="9">
    <location>
        <begin position="36"/>
        <end position="55"/>
    </location>
</feature>
<evidence type="ECO:0000256" key="2">
    <source>
        <dbReference type="ARBA" id="ARBA00022475"/>
    </source>
</evidence>
<evidence type="ECO:0000256" key="7">
    <source>
        <dbReference type="ARBA" id="ARBA00023136"/>
    </source>
</evidence>
<dbReference type="GO" id="GO:0016763">
    <property type="term" value="F:pentosyltransferase activity"/>
    <property type="evidence" value="ECO:0007669"/>
    <property type="project" value="TreeGrafter"/>
</dbReference>
<feature type="transmembrane region" description="Helical" evidence="9">
    <location>
        <begin position="320"/>
        <end position="340"/>
    </location>
</feature>
<feature type="transmembrane region" description="Helical" evidence="9">
    <location>
        <begin position="277"/>
        <end position="308"/>
    </location>
</feature>
<organism evidence="10 11">
    <name type="scientific">Tautonia plasticadhaerens</name>
    <dbReference type="NCBI Taxonomy" id="2527974"/>
    <lineage>
        <taxon>Bacteria</taxon>
        <taxon>Pseudomonadati</taxon>
        <taxon>Planctomycetota</taxon>
        <taxon>Planctomycetia</taxon>
        <taxon>Isosphaerales</taxon>
        <taxon>Isosphaeraceae</taxon>
        <taxon>Tautonia</taxon>
    </lineage>
</organism>
<dbReference type="InterPro" id="IPR050297">
    <property type="entry name" value="LipidA_mod_glycosyltrf_83"/>
</dbReference>
<dbReference type="PANTHER" id="PTHR33908">
    <property type="entry name" value="MANNOSYLTRANSFERASE YKCB-RELATED"/>
    <property type="match status" value="1"/>
</dbReference>
<gene>
    <name evidence="10" type="ORF">ElP_38490</name>
</gene>
<dbReference type="PANTHER" id="PTHR33908:SF11">
    <property type="entry name" value="MEMBRANE PROTEIN"/>
    <property type="match status" value="1"/>
</dbReference>
<keyword evidence="7 9" id="KW-0472">Membrane</keyword>
<evidence type="ECO:0000256" key="8">
    <source>
        <dbReference type="SAM" id="MobiDB-lite"/>
    </source>
</evidence>
<proteinExistence type="predicted"/>
<dbReference type="OrthoDB" id="247053at2"/>
<evidence type="ECO:0000256" key="1">
    <source>
        <dbReference type="ARBA" id="ARBA00004651"/>
    </source>
</evidence>
<keyword evidence="5 9" id="KW-0812">Transmembrane</keyword>
<evidence type="ECO:0000256" key="9">
    <source>
        <dbReference type="SAM" id="Phobius"/>
    </source>
</evidence>
<name>A0A518H516_9BACT</name>
<keyword evidence="3" id="KW-0328">Glycosyltransferase</keyword>
<dbReference type="EMBL" id="CP036426">
    <property type="protein sequence ID" value="QDV35940.1"/>
    <property type="molecule type" value="Genomic_DNA"/>
</dbReference>
<reference evidence="10 11" key="1">
    <citation type="submission" date="2019-02" db="EMBL/GenBank/DDBJ databases">
        <title>Deep-cultivation of Planctomycetes and their phenomic and genomic characterization uncovers novel biology.</title>
        <authorList>
            <person name="Wiegand S."/>
            <person name="Jogler M."/>
            <person name="Boedeker C."/>
            <person name="Pinto D."/>
            <person name="Vollmers J."/>
            <person name="Rivas-Marin E."/>
            <person name="Kohn T."/>
            <person name="Peeters S.H."/>
            <person name="Heuer A."/>
            <person name="Rast P."/>
            <person name="Oberbeckmann S."/>
            <person name="Bunk B."/>
            <person name="Jeske O."/>
            <person name="Meyerdierks A."/>
            <person name="Storesund J.E."/>
            <person name="Kallscheuer N."/>
            <person name="Luecker S."/>
            <person name="Lage O.M."/>
            <person name="Pohl T."/>
            <person name="Merkel B.J."/>
            <person name="Hornburger P."/>
            <person name="Mueller R.-W."/>
            <person name="Bruemmer F."/>
            <person name="Labrenz M."/>
            <person name="Spormann A.M."/>
            <person name="Op den Camp H."/>
            <person name="Overmann J."/>
            <person name="Amann R."/>
            <person name="Jetten M.S.M."/>
            <person name="Mascher T."/>
            <person name="Medema M.H."/>
            <person name="Devos D.P."/>
            <person name="Kaster A.-K."/>
            <person name="Ovreas L."/>
            <person name="Rohde M."/>
            <person name="Galperin M.Y."/>
            <person name="Jogler C."/>
        </authorList>
    </citation>
    <scope>NUCLEOTIDE SEQUENCE [LARGE SCALE GENOMIC DNA]</scope>
    <source>
        <strain evidence="10 11">ElP</strain>
    </source>
</reference>
<evidence type="ECO:0000256" key="5">
    <source>
        <dbReference type="ARBA" id="ARBA00022692"/>
    </source>
</evidence>
<dbReference type="Proteomes" id="UP000317835">
    <property type="component" value="Chromosome"/>
</dbReference>
<evidence type="ECO:0000256" key="4">
    <source>
        <dbReference type="ARBA" id="ARBA00022679"/>
    </source>
</evidence>
<evidence type="ECO:0000256" key="6">
    <source>
        <dbReference type="ARBA" id="ARBA00022989"/>
    </source>
</evidence>
<feature type="transmembrane region" description="Helical" evidence="9">
    <location>
        <begin position="444"/>
        <end position="463"/>
    </location>
</feature>